<evidence type="ECO:0000313" key="2">
    <source>
        <dbReference type="Proteomes" id="UP000045285"/>
    </source>
</evidence>
<name>A0A090G1U9_MESPL</name>
<accession>A0A090G1U9</accession>
<keyword evidence="2" id="KW-1185">Reference proteome</keyword>
<proteinExistence type="predicted"/>
<dbReference type="EMBL" id="CCMZ01000044">
    <property type="protein sequence ID" value="CDX25039.1"/>
    <property type="molecule type" value="Genomic_DNA"/>
</dbReference>
<reference evidence="2" key="1">
    <citation type="submission" date="2014-08" db="EMBL/GenBank/DDBJ databases">
        <authorList>
            <person name="Moulin L."/>
        </authorList>
    </citation>
    <scope>NUCLEOTIDE SEQUENCE [LARGE SCALE GENOMIC DNA]</scope>
</reference>
<gene>
    <name evidence="1" type="ORF">MPL3356_490067</name>
</gene>
<protein>
    <submittedName>
        <fullName evidence="1">Uncharacterized protein</fullName>
    </submittedName>
</protein>
<organism evidence="1 2">
    <name type="scientific">Mesorhizobium plurifarium</name>
    <dbReference type="NCBI Taxonomy" id="69974"/>
    <lineage>
        <taxon>Bacteria</taxon>
        <taxon>Pseudomonadati</taxon>
        <taxon>Pseudomonadota</taxon>
        <taxon>Alphaproteobacteria</taxon>
        <taxon>Hyphomicrobiales</taxon>
        <taxon>Phyllobacteriaceae</taxon>
        <taxon>Mesorhizobium</taxon>
    </lineage>
</organism>
<dbReference type="AlphaFoldDB" id="A0A090G1U9"/>
<dbReference type="Proteomes" id="UP000045285">
    <property type="component" value="Unassembled WGS sequence"/>
</dbReference>
<evidence type="ECO:0000313" key="1">
    <source>
        <dbReference type="EMBL" id="CDX25039.1"/>
    </source>
</evidence>
<sequence>MKGNMSAVYDHKDCVKLYEVSVAMIFYQLRCDPDVATTFTQRALLAIAGSRRGTHLQLYQPLGGKADHLAQDIGVGGLLHERGAGSSCRPSSVVPSNQVGVSNPTLPGNIDDRCYRRSLASALLRARSRAASSPPSYTTQREYVMPS</sequence>